<proteinExistence type="predicted"/>
<dbReference type="GO" id="GO:0006355">
    <property type="term" value="P:regulation of DNA-templated transcription"/>
    <property type="evidence" value="ECO:0007669"/>
    <property type="project" value="InterPro"/>
</dbReference>
<dbReference type="InterPro" id="IPR036388">
    <property type="entry name" value="WH-like_DNA-bd_sf"/>
</dbReference>
<dbReference type="PANTHER" id="PTHR44688">
    <property type="entry name" value="DNA-BINDING TRANSCRIPTIONAL ACTIVATOR DEVR_DOSR"/>
    <property type="match status" value="1"/>
</dbReference>
<dbReference type="PANTHER" id="PTHR44688:SF16">
    <property type="entry name" value="DNA-BINDING TRANSCRIPTIONAL ACTIVATOR DEVR_DOSR"/>
    <property type="match status" value="1"/>
</dbReference>
<name>A0A2S7K7L7_9PROT</name>
<sequence>MLGTLSMSALAAAAAECADRDSVIALLGELLADCGAKYAMVYRFDRGLQSAADEWTPLYVSFPAEITDYYRKSRYVMDDNLARAAFGSYAPVRLSDIVDGFEISPARQGLHALFRQYGIEDMLGMHVCDRPGRLVYIALAYDRLLGDVSEFEGRRLRALLEMFMRQAGALLDDEPGRALSPKEQDVLGYLAAGAGNKEIARELGISLSTVNTLVHRCYEKLGAHNRTEAAIAAARAGFSMVA</sequence>
<dbReference type="Gene3D" id="3.30.450.80">
    <property type="entry name" value="Transcription factor LuxR-like, autoinducer-binding domain"/>
    <property type="match status" value="1"/>
</dbReference>
<dbReference type="PROSITE" id="PS50043">
    <property type="entry name" value="HTH_LUXR_2"/>
    <property type="match status" value="1"/>
</dbReference>
<protein>
    <recommendedName>
        <fullName evidence="4">HTH luxR-type domain-containing protein</fullName>
    </recommendedName>
</protein>
<organism evidence="5 6">
    <name type="scientific">Hyphococcus luteus</name>
    <dbReference type="NCBI Taxonomy" id="2058213"/>
    <lineage>
        <taxon>Bacteria</taxon>
        <taxon>Pseudomonadati</taxon>
        <taxon>Pseudomonadota</taxon>
        <taxon>Alphaproteobacteria</taxon>
        <taxon>Parvularculales</taxon>
        <taxon>Parvularculaceae</taxon>
        <taxon>Hyphococcus</taxon>
    </lineage>
</organism>
<dbReference type="Proteomes" id="UP000239504">
    <property type="component" value="Unassembled WGS sequence"/>
</dbReference>
<dbReference type="SUPFAM" id="SSF46894">
    <property type="entry name" value="C-terminal effector domain of the bipartite response regulators"/>
    <property type="match status" value="1"/>
</dbReference>
<keyword evidence="2" id="KW-0238">DNA-binding</keyword>
<evidence type="ECO:0000313" key="5">
    <source>
        <dbReference type="EMBL" id="PQA88481.1"/>
    </source>
</evidence>
<dbReference type="CDD" id="cd06170">
    <property type="entry name" value="LuxR_C_like"/>
    <property type="match status" value="1"/>
</dbReference>
<dbReference type="Pfam" id="PF03472">
    <property type="entry name" value="Autoind_bind"/>
    <property type="match status" value="1"/>
</dbReference>
<keyword evidence="1" id="KW-0805">Transcription regulation</keyword>
<dbReference type="RefSeq" id="WP_104829725.1">
    <property type="nucleotide sequence ID" value="NZ_PJCH01000005.1"/>
</dbReference>
<dbReference type="Gene3D" id="1.10.10.10">
    <property type="entry name" value="Winged helix-like DNA-binding domain superfamily/Winged helix DNA-binding domain"/>
    <property type="match status" value="1"/>
</dbReference>
<dbReference type="Pfam" id="PF00196">
    <property type="entry name" value="GerE"/>
    <property type="match status" value="1"/>
</dbReference>
<accession>A0A2S7K7L7</accession>
<comment type="caution">
    <text evidence="5">The sequence shown here is derived from an EMBL/GenBank/DDBJ whole genome shotgun (WGS) entry which is preliminary data.</text>
</comment>
<reference evidence="5 6" key="1">
    <citation type="submission" date="2017-12" db="EMBL/GenBank/DDBJ databases">
        <authorList>
            <person name="Hurst M.R.H."/>
        </authorList>
    </citation>
    <scope>NUCLEOTIDE SEQUENCE [LARGE SCALE GENOMIC DNA]</scope>
    <source>
        <strain evidence="5 6">SY-3-19</strain>
    </source>
</reference>
<evidence type="ECO:0000256" key="2">
    <source>
        <dbReference type="ARBA" id="ARBA00023125"/>
    </source>
</evidence>
<dbReference type="InterPro" id="IPR000792">
    <property type="entry name" value="Tscrpt_reg_LuxR_C"/>
</dbReference>
<dbReference type="OrthoDB" id="9803630at2"/>
<evidence type="ECO:0000259" key="4">
    <source>
        <dbReference type="PROSITE" id="PS50043"/>
    </source>
</evidence>
<dbReference type="InterPro" id="IPR005143">
    <property type="entry name" value="TF_LuxR_autoind-bd_dom"/>
</dbReference>
<keyword evidence="3" id="KW-0804">Transcription</keyword>
<evidence type="ECO:0000256" key="3">
    <source>
        <dbReference type="ARBA" id="ARBA00023163"/>
    </source>
</evidence>
<keyword evidence="6" id="KW-1185">Reference proteome</keyword>
<dbReference type="AlphaFoldDB" id="A0A2S7K7L7"/>
<dbReference type="PRINTS" id="PR00038">
    <property type="entry name" value="HTHLUXR"/>
</dbReference>
<feature type="domain" description="HTH luxR-type" evidence="4">
    <location>
        <begin position="172"/>
        <end position="237"/>
    </location>
</feature>
<evidence type="ECO:0000313" key="6">
    <source>
        <dbReference type="Proteomes" id="UP000239504"/>
    </source>
</evidence>
<dbReference type="GO" id="GO:0003677">
    <property type="term" value="F:DNA binding"/>
    <property type="evidence" value="ECO:0007669"/>
    <property type="project" value="UniProtKB-KW"/>
</dbReference>
<dbReference type="InterPro" id="IPR036693">
    <property type="entry name" value="TF_LuxR_autoind-bd_dom_sf"/>
</dbReference>
<gene>
    <name evidence="5" type="ORF">CW354_09340</name>
</gene>
<evidence type="ECO:0000256" key="1">
    <source>
        <dbReference type="ARBA" id="ARBA00023015"/>
    </source>
</evidence>
<dbReference type="InterPro" id="IPR016032">
    <property type="entry name" value="Sig_transdc_resp-reg_C-effctor"/>
</dbReference>
<dbReference type="SUPFAM" id="SSF75516">
    <property type="entry name" value="Pheromone-binding domain of LuxR-like quorum-sensing transcription factors"/>
    <property type="match status" value="1"/>
</dbReference>
<dbReference type="SMART" id="SM00421">
    <property type="entry name" value="HTH_LUXR"/>
    <property type="match status" value="1"/>
</dbReference>
<dbReference type="EMBL" id="PJCH01000005">
    <property type="protein sequence ID" value="PQA88481.1"/>
    <property type="molecule type" value="Genomic_DNA"/>
</dbReference>